<reference evidence="1" key="1">
    <citation type="submission" date="2018-02" db="EMBL/GenBank/DDBJ databases">
        <title>Rhizophora mucronata_Transcriptome.</title>
        <authorList>
            <person name="Meera S.P."/>
            <person name="Sreeshan A."/>
            <person name="Augustine A."/>
        </authorList>
    </citation>
    <scope>NUCLEOTIDE SEQUENCE</scope>
    <source>
        <tissue evidence="1">Leaf</tissue>
    </source>
</reference>
<organism evidence="1">
    <name type="scientific">Rhizophora mucronata</name>
    <name type="common">Asiatic mangrove</name>
    <dbReference type="NCBI Taxonomy" id="61149"/>
    <lineage>
        <taxon>Eukaryota</taxon>
        <taxon>Viridiplantae</taxon>
        <taxon>Streptophyta</taxon>
        <taxon>Embryophyta</taxon>
        <taxon>Tracheophyta</taxon>
        <taxon>Spermatophyta</taxon>
        <taxon>Magnoliopsida</taxon>
        <taxon>eudicotyledons</taxon>
        <taxon>Gunneridae</taxon>
        <taxon>Pentapetalae</taxon>
        <taxon>rosids</taxon>
        <taxon>fabids</taxon>
        <taxon>Malpighiales</taxon>
        <taxon>Rhizophoraceae</taxon>
        <taxon>Rhizophora</taxon>
    </lineage>
</organism>
<dbReference type="EMBL" id="GGEC01003969">
    <property type="protein sequence ID" value="MBW84452.1"/>
    <property type="molecule type" value="Transcribed_RNA"/>
</dbReference>
<sequence length="49" mass="5382">MGIYSPKDVTRSHLSNTYSKNCPCIRCKAGVKSQSNGHGIVATKTRTVW</sequence>
<protein>
    <submittedName>
        <fullName evidence="1">Uncharacterized protein</fullName>
    </submittedName>
</protein>
<evidence type="ECO:0000313" key="1">
    <source>
        <dbReference type="EMBL" id="MBW84452.1"/>
    </source>
</evidence>
<dbReference type="AlphaFoldDB" id="A0A2P2IT99"/>
<name>A0A2P2IT99_RHIMU</name>
<accession>A0A2P2IT99</accession>
<proteinExistence type="predicted"/>